<keyword evidence="4" id="KW-1185">Reference proteome</keyword>
<feature type="region of interest" description="Disordered" evidence="2">
    <location>
        <begin position="1"/>
        <end position="27"/>
    </location>
</feature>
<proteinExistence type="predicted"/>
<evidence type="ECO:0000256" key="2">
    <source>
        <dbReference type="SAM" id="MobiDB-lite"/>
    </source>
</evidence>
<evidence type="ECO:0000313" key="4">
    <source>
        <dbReference type="Proteomes" id="UP001212841"/>
    </source>
</evidence>
<feature type="compositionally biased region" description="Polar residues" evidence="2">
    <location>
        <begin position="1"/>
        <end position="12"/>
    </location>
</feature>
<keyword evidence="1" id="KW-0175">Coiled coil</keyword>
<name>A0AAD5X175_9FUNG</name>
<organism evidence="3 4">
    <name type="scientific">Rhizophlyctis rosea</name>
    <dbReference type="NCBI Taxonomy" id="64517"/>
    <lineage>
        <taxon>Eukaryota</taxon>
        <taxon>Fungi</taxon>
        <taxon>Fungi incertae sedis</taxon>
        <taxon>Chytridiomycota</taxon>
        <taxon>Chytridiomycota incertae sedis</taxon>
        <taxon>Chytridiomycetes</taxon>
        <taxon>Rhizophlyctidales</taxon>
        <taxon>Rhizophlyctidaceae</taxon>
        <taxon>Rhizophlyctis</taxon>
    </lineage>
</organism>
<sequence>MTTIHSPTRRQTSSSSDYSSIPPVSRGFDDQMQNLSNLFLAGESDQIKALVLSLYERNDELETENEKLRREKIELDKLLHAATGAATPQDSVPHLSGIQYGDVAAFAGSSRLPLPKEGFGNRTGVPSRPAHFTNQSRDDGHESAALPAEADLPMFPPSNQAITSATPSSPRTYIPVNTDPSNLTHYSSLISKAWPGSMGTFLPWARIRLVEAVRDFLIRNIGPEKAQQCEISVTRGRNTSIVPHVPSERGHREEVRENLRRRRAGEAANLVSSITDSGEDKMEIDEDKSQPYPSHPRMSRTATATHIDFAPSSAIPSTSSQPPKRSHKKRPRPKAATTTEEDERTTTSAGRSFGLMPGPRRKSRKVVESESEREEEWDEEEGDDGMDLTPGNVDASYSRRWGREDERMTPVPLADGIGESAALRHAYMTEMIPVSVGVDGNGLKTPRIQLVVRGRALECIARRGRGFGRRE</sequence>
<dbReference type="EMBL" id="JADGJD010000465">
    <property type="protein sequence ID" value="KAJ3050839.1"/>
    <property type="molecule type" value="Genomic_DNA"/>
</dbReference>
<evidence type="ECO:0000313" key="3">
    <source>
        <dbReference type="EMBL" id="KAJ3050839.1"/>
    </source>
</evidence>
<feature type="region of interest" description="Disordered" evidence="2">
    <location>
        <begin position="117"/>
        <end position="172"/>
    </location>
</feature>
<feature type="coiled-coil region" evidence="1">
    <location>
        <begin position="51"/>
        <end position="81"/>
    </location>
</feature>
<feature type="region of interest" description="Disordered" evidence="2">
    <location>
        <begin position="240"/>
        <end position="396"/>
    </location>
</feature>
<dbReference type="Proteomes" id="UP001212841">
    <property type="component" value="Unassembled WGS sequence"/>
</dbReference>
<evidence type="ECO:0000256" key="1">
    <source>
        <dbReference type="SAM" id="Coils"/>
    </source>
</evidence>
<comment type="caution">
    <text evidence="3">The sequence shown here is derived from an EMBL/GenBank/DDBJ whole genome shotgun (WGS) entry which is preliminary data.</text>
</comment>
<accession>A0AAD5X175</accession>
<feature type="compositionally biased region" description="Acidic residues" evidence="2">
    <location>
        <begin position="371"/>
        <end position="386"/>
    </location>
</feature>
<dbReference type="AlphaFoldDB" id="A0AAD5X175"/>
<protein>
    <submittedName>
        <fullName evidence="3">Uncharacterized protein</fullName>
    </submittedName>
</protein>
<feature type="compositionally biased region" description="Basic residues" evidence="2">
    <location>
        <begin position="324"/>
        <end position="333"/>
    </location>
</feature>
<gene>
    <name evidence="3" type="ORF">HK097_008171</name>
</gene>
<reference evidence="3" key="1">
    <citation type="submission" date="2020-05" db="EMBL/GenBank/DDBJ databases">
        <title>Phylogenomic resolution of chytrid fungi.</title>
        <authorList>
            <person name="Stajich J.E."/>
            <person name="Amses K."/>
            <person name="Simmons R."/>
            <person name="Seto K."/>
            <person name="Myers J."/>
            <person name="Bonds A."/>
            <person name="Quandt C.A."/>
            <person name="Barry K."/>
            <person name="Liu P."/>
            <person name="Grigoriev I."/>
            <person name="Longcore J.E."/>
            <person name="James T.Y."/>
        </authorList>
    </citation>
    <scope>NUCLEOTIDE SEQUENCE</scope>
    <source>
        <strain evidence="3">JEL0318</strain>
    </source>
</reference>
<feature type="compositionally biased region" description="Basic and acidic residues" evidence="2">
    <location>
        <begin position="246"/>
        <end position="258"/>
    </location>
</feature>
<feature type="compositionally biased region" description="Polar residues" evidence="2">
    <location>
        <begin position="157"/>
        <end position="171"/>
    </location>
</feature>